<comment type="subcellular location">
    <subcellularLocation>
        <location evidence="1">Cell membrane</location>
        <topology evidence="1">Multi-pass membrane protein</topology>
    </subcellularLocation>
</comment>
<feature type="transmembrane region" description="Helical" evidence="6">
    <location>
        <begin position="166"/>
        <end position="185"/>
    </location>
</feature>
<dbReference type="PANTHER" id="PTHR30250:SF29">
    <property type="entry name" value="POLYSACCHARIDE BIOSYNTHESIS PROTEIN C-TERMINAL DOMAIN-CONTAINING PROTEIN"/>
    <property type="match status" value="1"/>
</dbReference>
<feature type="transmembrane region" description="Helical" evidence="6">
    <location>
        <begin position="191"/>
        <end position="210"/>
    </location>
</feature>
<feature type="transmembrane region" description="Helical" evidence="6">
    <location>
        <begin position="51"/>
        <end position="69"/>
    </location>
</feature>
<dbReference type="GO" id="GO:0005886">
    <property type="term" value="C:plasma membrane"/>
    <property type="evidence" value="ECO:0007669"/>
    <property type="project" value="UniProtKB-SubCell"/>
</dbReference>
<dbReference type="CDD" id="cd13124">
    <property type="entry name" value="MATE_SpoVB_like"/>
    <property type="match status" value="1"/>
</dbReference>
<feature type="transmembrane region" description="Helical" evidence="6">
    <location>
        <begin position="327"/>
        <end position="346"/>
    </location>
</feature>
<feature type="transmembrane region" description="Helical" evidence="6">
    <location>
        <begin position="409"/>
        <end position="431"/>
    </location>
</feature>
<proteinExistence type="predicted"/>
<feature type="transmembrane region" description="Helical" evidence="6">
    <location>
        <begin position="452"/>
        <end position="470"/>
    </location>
</feature>
<evidence type="ECO:0000313" key="7">
    <source>
        <dbReference type="EMBL" id="KAB7704304.1"/>
    </source>
</evidence>
<evidence type="ECO:0000256" key="5">
    <source>
        <dbReference type="ARBA" id="ARBA00023136"/>
    </source>
</evidence>
<name>A0A6I1FG32_9BACI</name>
<keyword evidence="2" id="KW-1003">Cell membrane</keyword>
<dbReference type="PANTHER" id="PTHR30250">
    <property type="entry name" value="PST FAMILY PREDICTED COLANIC ACID TRANSPORTER"/>
    <property type="match status" value="1"/>
</dbReference>
<feature type="transmembrane region" description="Helical" evidence="6">
    <location>
        <begin position="358"/>
        <end position="380"/>
    </location>
</feature>
<organism evidence="7 8">
    <name type="scientific">Bacillus aerolatus</name>
    <dbReference type="NCBI Taxonomy" id="2653354"/>
    <lineage>
        <taxon>Bacteria</taxon>
        <taxon>Bacillati</taxon>
        <taxon>Bacillota</taxon>
        <taxon>Bacilli</taxon>
        <taxon>Bacillales</taxon>
        <taxon>Bacillaceae</taxon>
        <taxon>Bacillus</taxon>
    </lineage>
</organism>
<evidence type="ECO:0000256" key="6">
    <source>
        <dbReference type="SAM" id="Phobius"/>
    </source>
</evidence>
<protein>
    <submittedName>
        <fullName evidence="7">Oligosaccharide flippase family protein</fullName>
    </submittedName>
</protein>
<accession>A0A6I1FG32</accession>
<evidence type="ECO:0000313" key="8">
    <source>
        <dbReference type="Proteomes" id="UP000429595"/>
    </source>
</evidence>
<feature type="transmembrane region" description="Helical" evidence="6">
    <location>
        <begin position="231"/>
        <end position="253"/>
    </location>
</feature>
<dbReference type="RefSeq" id="WP_152154441.1">
    <property type="nucleotide sequence ID" value="NZ_WEIO01000015.1"/>
</dbReference>
<dbReference type="EMBL" id="WEIO01000015">
    <property type="protein sequence ID" value="KAB7704304.1"/>
    <property type="molecule type" value="Genomic_DNA"/>
</dbReference>
<feature type="transmembrane region" description="Helical" evidence="6">
    <location>
        <begin position="12"/>
        <end position="31"/>
    </location>
</feature>
<dbReference type="PIRSF" id="PIRSF038958">
    <property type="entry name" value="PG_synth_SpoVB"/>
    <property type="match status" value="1"/>
</dbReference>
<feature type="transmembrane region" description="Helical" evidence="6">
    <location>
        <begin position="89"/>
        <end position="112"/>
    </location>
</feature>
<dbReference type="InterPro" id="IPR050833">
    <property type="entry name" value="Poly_Biosynth_Transport"/>
</dbReference>
<sequence length="528" mass="57442">MLPSREKNSLMWGAVILTMAAIFVKILSAVYRIPFQNIVGDVGFYIYQQVYPFYGIAVALATYGFPVIISKLIAESAENPQRRQEVIRLSYYVTGSISVFLWAAVFFGSRWISNVMGDSSLQPLLQITAFSFLFIPFLTVWRGMFQGEGNMVPTAMSQAVEQTVRVGAILLFSYLLIEQGASLYAAGTGAFAGSLAGGVAAMAVLFYFTRKSGPTHKEKLRLRNLIKTKETKTLFIQGAAICLSGMAIILFQLMDSLNLYHELIKAGAGEWEAKITKGIYDRGQPLLQLGTTVAASLALTIVPLVTSAYRRNLRQELDSCIQLALKVSFTFGLAAAAGLINIMDAVNAMLFENSEGSFVLSLFCSAILFGSLTFTLSGILQGLGNDFIPALAVLTGVILKYIGNMVFVPAFGTTGAAAATVIAFCWMVVFLTASLRKKWKTALLTRETAGKAVFAALCMTAALQVWRWAIDYISLPVANGRLAMAGIALSSVVIGAFVFIYTIAKVKLFTEEELHQIPFGSKLRKRVS</sequence>
<dbReference type="Proteomes" id="UP000429595">
    <property type="component" value="Unassembled WGS sequence"/>
</dbReference>
<dbReference type="AlphaFoldDB" id="A0A6I1FG32"/>
<evidence type="ECO:0000256" key="4">
    <source>
        <dbReference type="ARBA" id="ARBA00022989"/>
    </source>
</evidence>
<keyword evidence="4 6" id="KW-1133">Transmembrane helix</keyword>
<dbReference type="InterPro" id="IPR002797">
    <property type="entry name" value="Polysacc_synth"/>
</dbReference>
<evidence type="ECO:0000256" key="1">
    <source>
        <dbReference type="ARBA" id="ARBA00004651"/>
    </source>
</evidence>
<reference evidence="7 8" key="1">
    <citation type="submission" date="2019-10" db="EMBL/GenBank/DDBJ databases">
        <title>Bacillus aerolatum sp. nov., isolated from bioaerosol of sport playgrounds.</title>
        <authorList>
            <person name="Chen P."/>
            <person name="Zhang G."/>
        </authorList>
    </citation>
    <scope>NUCLEOTIDE SEQUENCE [LARGE SCALE GENOMIC DNA]</scope>
    <source>
        <strain evidence="7 8">CX253</strain>
    </source>
</reference>
<feature type="transmembrane region" description="Helical" evidence="6">
    <location>
        <begin position="286"/>
        <end position="306"/>
    </location>
</feature>
<keyword evidence="5 6" id="KW-0472">Membrane</keyword>
<evidence type="ECO:0000256" key="2">
    <source>
        <dbReference type="ARBA" id="ARBA00022475"/>
    </source>
</evidence>
<feature type="transmembrane region" description="Helical" evidence="6">
    <location>
        <begin position="482"/>
        <end position="504"/>
    </location>
</feature>
<comment type="caution">
    <text evidence="7">The sequence shown here is derived from an EMBL/GenBank/DDBJ whole genome shotgun (WGS) entry which is preliminary data.</text>
</comment>
<keyword evidence="8" id="KW-1185">Reference proteome</keyword>
<feature type="transmembrane region" description="Helical" evidence="6">
    <location>
        <begin position="124"/>
        <end position="145"/>
    </location>
</feature>
<dbReference type="Pfam" id="PF01943">
    <property type="entry name" value="Polysacc_synt"/>
    <property type="match status" value="1"/>
</dbReference>
<keyword evidence="3 6" id="KW-0812">Transmembrane</keyword>
<feature type="transmembrane region" description="Helical" evidence="6">
    <location>
        <begin position="387"/>
        <end position="403"/>
    </location>
</feature>
<dbReference type="InterPro" id="IPR024923">
    <property type="entry name" value="PG_synth_SpoVB"/>
</dbReference>
<gene>
    <name evidence="7" type="ORF">F9802_17970</name>
</gene>
<evidence type="ECO:0000256" key="3">
    <source>
        <dbReference type="ARBA" id="ARBA00022692"/>
    </source>
</evidence>